<keyword evidence="2" id="KW-1185">Reference proteome</keyword>
<protein>
    <recommendedName>
        <fullName evidence="3">Lipoprotein SmpA/OmlA domain-containing protein</fullName>
    </recommendedName>
</protein>
<reference evidence="1 2" key="1">
    <citation type="submission" date="2021-01" db="EMBL/GenBank/DDBJ databases">
        <title>Genome Sequencing of Type Strains.</title>
        <authorList>
            <person name="Lemaire J.F."/>
            <person name="Inderbitzin P."/>
            <person name="Collins S.B."/>
            <person name="Wespe N."/>
            <person name="Knight-Connoni V."/>
        </authorList>
    </citation>
    <scope>NUCLEOTIDE SEQUENCE [LARGE SCALE GENOMIC DNA]</scope>
    <source>
        <strain evidence="1 2">DSM 14730</strain>
    </source>
</reference>
<evidence type="ECO:0008006" key="3">
    <source>
        <dbReference type="Google" id="ProtNLM"/>
    </source>
</evidence>
<dbReference type="Proteomes" id="UP001319060">
    <property type="component" value="Unassembled WGS sequence"/>
</dbReference>
<gene>
    <name evidence="1" type="ORF">JYA64_14485</name>
</gene>
<organism evidence="1 2">
    <name type="scientific">Fictibacillus barbaricus</name>
    <dbReference type="NCBI Taxonomy" id="182136"/>
    <lineage>
        <taxon>Bacteria</taxon>
        <taxon>Bacillati</taxon>
        <taxon>Bacillota</taxon>
        <taxon>Bacilli</taxon>
        <taxon>Bacillales</taxon>
        <taxon>Fictibacillaceae</taxon>
        <taxon>Fictibacillus</taxon>
    </lineage>
</organism>
<dbReference type="RefSeq" id="WP_188400828.1">
    <property type="nucleotide sequence ID" value="NZ_JAFHKS010000044.1"/>
</dbReference>
<sequence length="154" mass="17551">MMKRFLIAVLLFSMIMLGGVVNTSLVRDSVTVQASENHISLDELKTKLKIGQSEKEVKSIMGGSYTKVKGGMDNSSMWRYDIDTIEGYKFKSDTDEVDLNGLQSKWIELIVFIKWDEESKTVSSLAAYYVDETDERIHEYRLLSDGTARDTVIY</sequence>
<evidence type="ECO:0000313" key="1">
    <source>
        <dbReference type="EMBL" id="MBN3546512.1"/>
    </source>
</evidence>
<evidence type="ECO:0000313" key="2">
    <source>
        <dbReference type="Proteomes" id="UP001319060"/>
    </source>
</evidence>
<proteinExistence type="predicted"/>
<name>A0ABS2ZGM8_9BACL</name>
<dbReference type="EMBL" id="JAFHKS010000044">
    <property type="protein sequence ID" value="MBN3546512.1"/>
    <property type="molecule type" value="Genomic_DNA"/>
</dbReference>
<accession>A0ABS2ZGM8</accession>
<comment type="caution">
    <text evidence="1">The sequence shown here is derived from an EMBL/GenBank/DDBJ whole genome shotgun (WGS) entry which is preliminary data.</text>
</comment>